<dbReference type="RefSeq" id="WP_184925902.1">
    <property type="nucleotide sequence ID" value="NZ_BMSQ01000025.1"/>
</dbReference>
<dbReference type="EMBL" id="JACHJD010000022">
    <property type="protein sequence ID" value="MBB5108965.1"/>
    <property type="molecule type" value="Genomic_DNA"/>
</dbReference>
<gene>
    <name evidence="1" type="ORF">FHS40_008091</name>
</gene>
<evidence type="ECO:0008006" key="3">
    <source>
        <dbReference type="Google" id="ProtNLM"/>
    </source>
</evidence>
<proteinExistence type="predicted"/>
<evidence type="ECO:0000313" key="2">
    <source>
        <dbReference type="Proteomes" id="UP000549009"/>
    </source>
</evidence>
<sequence>MKQISIARVAAADRRVRVGRYTLVDPGGDPADRLAETHTLVRRHGWQAPITTFDSTGMTDPAIRPQIARLYGAICRKEIDGIVAVSRIDISAFHSVYGDTLAAIRSRGGFLALVRSETTL</sequence>
<dbReference type="AlphaFoldDB" id="A0A7W8B4C5"/>
<evidence type="ECO:0000313" key="1">
    <source>
        <dbReference type="EMBL" id="MBB5108965.1"/>
    </source>
</evidence>
<organism evidence="1 2">
    <name type="scientific">Streptomyces spectabilis</name>
    <dbReference type="NCBI Taxonomy" id="68270"/>
    <lineage>
        <taxon>Bacteria</taxon>
        <taxon>Bacillati</taxon>
        <taxon>Actinomycetota</taxon>
        <taxon>Actinomycetes</taxon>
        <taxon>Kitasatosporales</taxon>
        <taxon>Streptomycetaceae</taxon>
        <taxon>Streptomyces</taxon>
    </lineage>
</organism>
<protein>
    <recommendedName>
        <fullName evidence="3">Resolvase/invertase-type recombinase catalytic domain-containing protein</fullName>
    </recommendedName>
</protein>
<comment type="caution">
    <text evidence="1">The sequence shown here is derived from an EMBL/GenBank/DDBJ whole genome shotgun (WGS) entry which is preliminary data.</text>
</comment>
<reference evidence="1 2" key="1">
    <citation type="submission" date="2020-08" db="EMBL/GenBank/DDBJ databases">
        <title>Genomic Encyclopedia of Type Strains, Phase III (KMG-III): the genomes of soil and plant-associated and newly described type strains.</title>
        <authorList>
            <person name="Whitman W."/>
        </authorList>
    </citation>
    <scope>NUCLEOTIDE SEQUENCE [LARGE SCALE GENOMIC DNA]</scope>
    <source>
        <strain evidence="1 2">CECT 3146</strain>
    </source>
</reference>
<keyword evidence="2" id="KW-1185">Reference proteome</keyword>
<dbReference type="Proteomes" id="UP000549009">
    <property type="component" value="Unassembled WGS sequence"/>
</dbReference>
<name>A0A7W8B4C5_STRST</name>
<accession>A0A7W8B4C5</accession>